<protein>
    <submittedName>
        <fullName evidence="1">Uncharacterized protein</fullName>
    </submittedName>
</protein>
<accession>A0A2G9TLS6</accession>
<dbReference type="AlphaFoldDB" id="A0A2G9TLS6"/>
<sequence>MASEELSMIATESDEPQTASGKVWEWESFWSAFEFSVHSRKIEDIYKMNYLMEPLEGKRKKIAETISNQWINMRNGYRPSKKEIRTSTDTLAARIPHYGTSRQLRSKHNDEVYLILVTQQSNQKWDKFLALQNSGIQEFFGTKTQELEMENDKVWRNSEAKIMHHKDGYYV</sequence>
<evidence type="ECO:0000313" key="2">
    <source>
        <dbReference type="Proteomes" id="UP000230423"/>
    </source>
</evidence>
<dbReference type="Proteomes" id="UP000230423">
    <property type="component" value="Unassembled WGS sequence"/>
</dbReference>
<gene>
    <name evidence="1" type="ORF">TELCIR_19607</name>
</gene>
<proteinExistence type="predicted"/>
<dbReference type="OrthoDB" id="5863857at2759"/>
<name>A0A2G9TLS6_TELCI</name>
<organism evidence="1 2">
    <name type="scientific">Teladorsagia circumcincta</name>
    <name type="common">Brown stomach worm</name>
    <name type="synonym">Ostertagia circumcincta</name>
    <dbReference type="NCBI Taxonomy" id="45464"/>
    <lineage>
        <taxon>Eukaryota</taxon>
        <taxon>Metazoa</taxon>
        <taxon>Ecdysozoa</taxon>
        <taxon>Nematoda</taxon>
        <taxon>Chromadorea</taxon>
        <taxon>Rhabditida</taxon>
        <taxon>Rhabditina</taxon>
        <taxon>Rhabditomorpha</taxon>
        <taxon>Strongyloidea</taxon>
        <taxon>Trichostrongylidae</taxon>
        <taxon>Teladorsagia</taxon>
    </lineage>
</organism>
<dbReference type="EMBL" id="KZ359308">
    <property type="protein sequence ID" value="PIO58943.1"/>
    <property type="molecule type" value="Genomic_DNA"/>
</dbReference>
<keyword evidence="2" id="KW-1185">Reference proteome</keyword>
<reference evidence="1 2" key="1">
    <citation type="submission" date="2015-09" db="EMBL/GenBank/DDBJ databases">
        <title>Draft genome of the parasitic nematode Teladorsagia circumcincta isolate WARC Sus (inbred).</title>
        <authorList>
            <person name="Mitreva M."/>
        </authorList>
    </citation>
    <scope>NUCLEOTIDE SEQUENCE [LARGE SCALE GENOMIC DNA]</scope>
    <source>
        <strain evidence="1 2">S</strain>
    </source>
</reference>
<evidence type="ECO:0000313" key="1">
    <source>
        <dbReference type="EMBL" id="PIO58943.1"/>
    </source>
</evidence>